<dbReference type="STRING" id="1173020.Cha6605_4664"/>
<reference evidence="3 4" key="1">
    <citation type="submission" date="2012-05" db="EMBL/GenBank/DDBJ databases">
        <title>Finished chromosome of genome of Chamaesiphon sp. PCC 6605.</title>
        <authorList>
            <consortium name="US DOE Joint Genome Institute"/>
            <person name="Gugger M."/>
            <person name="Coursin T."/>
            <person name="Rippka R."/>
            <person name="Tandeau De Marsac N."/>
            <person name="Huntemann M."/>
            <person name="Wei C.-L."/>
            <person name="Han J."/>
            <person name="Detter J.C."/>
            <person name="Han C."/>
            <person name="Tapia R."/>
            <person name="Chen A."/>
            <person name="Kyrpides N."/>
            <person name="Mavromatis K."/>
            <person name="Markowitz V."/>
            <person name="Szeto E."/>
            <person name="Ivanova N."/>
            <person name="Pagani I."/>
            <person name="Pati A."/>
            <person name="Goodwin L."/>
            <person name="Nordberg H.P."/>
            <person name="Cantor M.N."/>
            <person name="Hua S.X."/>
            <person name="Woyke T."/>
            <person name="Kerfeld C.A."/>
        </authorList>
    </citation>
    <scope>NUCLEOTIDE SEQUENCE [LARGE SCALE GENOMIC DNA]</scope>
    <source>
        <strain evidence="4">ATCC 27169 / PCC 6605</strain>
    </source>
</reference>
<protein>
    <submittedName>
        <fullName evidence="3">Acetyltransferase (Isoleucine patch superfamily)</fullName>
    </submittedName>
</protein>
<evidence type="ECO:0000256" key="2">
    <source>
        <dbReference type="ARBA" id="ARBA00022679"/>
    </source>
</evidence>
<dbReference type="NCBIfam" id="NF007797">
    <property type="entry name" value="PRK10502.1"/>
    <property type="match status" value="1"/>
</dbReference>
<organism evidence="3 4">
    <name type="scientific">Chamaesiphon minutus (strain ATCC 27169 / PCC 6605)</name>
    <dbReference type="NCBI Taxonomy" id="1173020"/>
    <lineage>
        <taxon>Bacteria</taxon>
        <taxon>Bacillati</taxon>
        <taxon>Cyanobacteriota</taxon>
        <taxon>Cyanophyceae</taxon>
        <taxon>Gomontiellales</taxon>
        <taxon>Chamaesiphonaceae</taxon>
        <taxon>Chamaesiphon</taxon>
    </lineage>
</organism>
<dbReference type="CDD" id="cd05825">
    <property type="entry name" value="LbH_wcaF_like"/>
    <property type="match status" value="1"/>
</dbReference>
<dbReference type="PATRIC" id="fig|1173020.3.peg.5331"/>
<dbReference type="GO" id="GO:0005829">
    <property type="term" value="C:cytosol"/>
    <property type="evidence" value="ECO:0007669"/>
    <property type="project" value="TreeGrafter"/>
</dbReference>
<dbReference type="Gene3D" id="2.160.10.10">
    <property type="entry name" value="Hexapeptide repeat proteins"/>
    <property type="match status" value="1"/>
</dbReference>
<proteinExistence type="inferred from homology"/>
<dbReference type="GO" id="GO:0043886">
    <property type="term" value="F:structural constituent of carboxysome shell"/>
    <property type="evidence" value="ECO:0007669"/>
    <property type="project" value="UniProtKB-ARBA"/>
</dbReference>
<dbReference type="InterPro" id="IPR051159">
    <property type="entry name" value="Hexapeptide_acetyltransf"/>
</dbReference>
<sequence>MRLDKYTVGAYSPGAPLWKQIAWYYLGSPLVSSYWMVGSDFKCWLLRCFGARVGDGVRIKPGVKVKFPWRLTVGEHVWLGENCWIDNVAAVTIDSHTCISQDVYLCTGNHDWSSPSFDLKATPIHIGEGCWIAARAMVGPGATIGCGAVLCMGSVAGRSLAPMTIYAGNPAQPIKERQMSANLEELDMANADPNSMRSGLVKSVNNSCF</sequence>
<evidence type="ECO:0000313" key="4">
    <source>
        <dbReference type="Proteomes" id="UP000010366"/>
    </source>
</evidence>
<accession>K9UKF3</accession>
<dbReference type="Proteomes" id="UP000010366">
    <property type="component" value="Chromosome"/>
</dbReference>
<evidence type="ECO:0000313" key="3">
    <source>
        <dbReference type="EMBL" id="AFY95582.1"/>
    </source>
</evidence>
<dbReference type="PANTHER" id="PTHR23416:SF23">
    <property type="entry name" value="ACETYLTRANSFERASE C18B11.09C-RELATED"/>
    <property type="match status" value="1"/>
</dbReference>
<dbReference type="GO" id="GO:0031470">
    <property type="term" value="C:carboxysome"/>
    <property type="evidence" value="ECO:0007669"/>
    <property type="project" value="UniProtKB-ARBA"/>
</dbReference>
<dbReference type="GO" id="GO:0008374">
    <property type="term" value="F:O-acyltransferase activity"/>
    <property type="evidence" value="ECO:0007669"/>
    <property type="project" value="TreeGrafter"/>
</dbReference>
<dbReference type="EMBL" id="CP003600">
    <property type="protein sequence ID" value="AFY95582.1"/>
    <property type="molecule type" value="Genomic_DNA"/>
</dbReference>
<name>K9UKF3_CHAP6</name>
<dbReference type="InterPro" id="IPR011004">
    <property type="entry name" value="Trimer_LpxA-like_sf"/>
</dbReference>
<dbReference type="OrthoDB" id="9801697at2"/>
<evidence type="ECO:0000256" key="1">
    <source>
        <dbReference type="ARBA" id="ARBA00007274"/>
    </source>
</evidence>
<comment type="similarity">
    <text evidence="1">Belongs to the transferase hexapeptide repeat family.</text>
</comment>
<dbReference type="AlphaFoldDB" id="K9UKF3"/>
<dbReference type="HOGENOM" id="CLU_051638_7_2_3"/>
<dbReference type="SUPFAM" id="SSF51161">
    <property type="entry name" value="Trimeric LpxA-like enzymes"/>
    <property type="match status" value="1"/>
</dbReference>
<keyword evidence="4" id="KW-1185">Reference proteome</keyword>
<dbReference type="PANTHER" id="PTHR23416">
    <property type="entry name" value="SIALIC ACID SYNTHASE-RELATED"/>
    <property type="match status" value="1"/>
</dbReference>
<dbReference type="eggNOG" id="COG0110">
    <property type="taxonomic scope" value="Bacteria"/>
</dbReference>
<dbReference type="KEGG" id="cmp:Cha6605_4664"/>
<keyword evidence="2 3" id="KW-0808">Transferase</keyword>
<gene>
    <name evidence="3" type="ORF">Cha6605_4664</name>
</gene>
<dbReference type="RefSeq" id="WP_015161678.1">
    <property type="nucleotide sequence ID" value="NC_019697.1"/>
</dbReference>